<dbReference type="RefSeq" id="WP_097156772.1">
    <property type="nucleotide sequence ID" value="NZ_JBEPMQ010000012.1"/>
</dbReference>
<feature type="region of interest" description="Disordered" evidence="7">
    <location>
        <begin position="113"/>
        <end position="198"/>
    </location>
</feature>
<keyword evidence="4 6" id="KW-0548">Nucleotidyltransferase</keyword>
<dbReference type="OrthoDB" id="401223at2"/>
<evidence type="ECO:0000259" key="8">
    <source>
        <dbReference type="PROSITE" id="PS51913"/>
    </source>
</evidence>
<comment type="subunit">
    <text evidence="6">RNAP is composed of a core of 2 alpha, a beta and a beta' subunits. The core is associated with a delta subunit and one of several sigma factors.</text>
</comment>
<evidence type="ECO:0000313" key="10">
    <source>
        <dbReference type="Proteomes" id="UP000219546"/>
    </source>
</evidence>
<keyword evidence="5 6" id="KW-0804">Transcription</keyword>
<evidence type="ECO:0000256" key="1">
    <source>
        <dbReference type="ARBA" id="ARBA00009828"/>
    </source>
</evidence>
<dbReference type="InterPro" id="IPR007759">
    <property type="entry name" value="Asxl_HARE-HTH"/>
</dbReference>
<keyword evidence="2 6" id="KW-0240">DNA-directed RNA polymerase</keyword>
<evidence type="ECO:0000256" key="6">
    <source>
        <dbReference type="HAMAP-Rule" id="MF_00357"/>
    </source>
</evidence>
<organism evidence="9 10">
    <name type="scientific">Bacillus oleivorans</name>
    <dbReference type="NCBI Taxonomy" id="1448271"/>
    <lineage>
        <taxon>Bacteria</taxon>
        <taxon>Bacillati</taxon>
        <taxon>Bacillota</taxon>
        <taxon>Bacilli</taxon>
        <taxon>Bacillales</taxon>
        <taxon>Bacillaceae</taxon>
        <taxon>Bacillus</taxon>
    </lineage>
</organism>
<evidence type="ECO:0000256" key="7">
    <source>
        <dbReference type="SAM" id="MobiDB-lite"/>
    </source>
</evidence>
<dbReference type="EMBL" id="OAOP01000001">
    <property type="protein sequence ID" value="SNX66936.1"/>
    <property type="molecule type" value="Genomic_DNA"/>
</dbReference>
<dbReference type="Pfam" id="PF05066">
    <property type="entry name" value="HARE-HTH"/>
    <property type="match status" value="1"/>
</dbReference>
<comment type="function">
    <text evidence="6">Participates in both the initiation and recycling phases of transcription. In the presence of the delta subunit, RNAP displays an increased specificity of transcription, a decreased affinity for nucleic acids, and an increased efficiency of RNA synthesis because of enhanced recycling.</text>
</comment>
<accession>A0A285CIW1</accession>
<reference evidence="9 10" key="1">
    <citation type="submission" date="2017-08" db="EMBL/GenBank/DDBJ databases">
        <authorList>
            <person name="de Groot N.N."/>
        </authorList>
    </citation>
    <scope>NUCLEOTIDE SEQUENCE [LARGE SCALE GENOMIC DNA]</scope>
    <source>
        <strain evidence="9 10">JC228</strain>
    </source>
</reference>
<evidence type="ECO:0000256" key="4">
    <source>
        <dbReference type="ARBA" id="ARBA00022695"/>
    </source>
</evidence>
<feature type="domain" description="HTH HARE-type" evidence="8">
    <location>
        <begin position="15"/>
        <end position="82"/>
    </location>
</feature>
<dbReference type="InterPro" id="IPR038087">
    <property type="entry name" value="RNAP_delta_N_dom_sf"/>
</dbReference>
<gene>
    <name evidence="6" type="primary">rpoE</name>
    <name evidence="9" type="ORF">SAMN05877753_101249</name>
</gene>
<name>A0A285CIW1_9BACI</name>
<dbReference type="GO" id="GO:0006351">
    <property type="term" value="P:DNA-templated transcription"/>
    <property type="evidence" value="ECO:0007669"/>
    <property type="project" value="InterPro"/>
</dbReference>
<protein>
    <recommendedName>
        <fullName evidence="6">Probable DNA-directed RNA polymerase subunit delta</fullName>
    </recommendedName>
    <alternativeName>
        <fullName evidence="6">RNAP delta factor</fullName>
    </alternativeName>
</protein>
<dbReference type="NCBIfam" id="TIGR04567">
    <property type="entry name" value="RNAP_delt_lowGC"/>
    <property type="match status" value="1"/>
</dbReference>
<dbReference type="HAMAP" id="MF_00357">
    <property type="entry name" value="RNApol_bact_RpoE"/>
    <property type="match status" value="1"/>
</dbReference>
<evidence type="ECO:0000256" key="5">
    <source>
        <dbReference type="ARBA" id="ARBA00023163"/>
    </source>
</evidence>
<dbReference type="PROSITE" id="PS51913">
    <property type="entry name" value="HTH_HARE"/>
    <property type="match status" value="1"/>
</dbReference>
<dbReference type="GO" id="GO:0006355">
    <property type="term" value="P:regulation of DNA-templated transcription"/>
    <property type="evidence" value="ECO:0007669"/>
    <property type="project" value="UniProtKB-UniRule"/>
</dbReference>
<sequence length="198" mass="23471">MSINQKYAKEELQEMSLIELANLLLVENKEPIPFIDIVSEIASILELSEEQIQDRMPQFYTDMNIDGRFLCIGENKWGLRTWYPLDQIEEETVPTIRPKKKKGKKVVDDDDLDIDEFDDLDEEEDLDFDDLDEEYEDDEILDEDEDDEEDDDDFDDLTDDDDDDEDFDDEEIIEDEEYDLDNDDIIDDDIEPEDDDEL</sequence>
<comment type="similarity">
    <text evidence="1 6">Belongs to the RpoE family.</text>
</comment>
<keyword evidence="3 6" id="KW-0808">Transferase</keyword>
<dbReference type="GO" id="GO:0003899">
    <property type="term" value="F:DNA-directed RNA polymerase activity"/>
    <property type="evidence" value="ECO:0007669"/>
    <property type="project" value="UniProtKB-UniRule"/>
</dbReference>
<keyword evidence="10" id="KW-1185">Reference proteome</keyword>
<dbReference type="Proteomes" id="UP000219546">
    <property type="component" value="Unassembled WGS sequence"/>
</dbReference>
<evidence type="ECO:0000313" key="9">
    <source>
        <dbReference type="EMBL" id="SNX66936.1"/>
    </source>
</evidence>
<evidence type="ECO:0000256" key="2">
    <source>
        <dbReference type="ARBA" id="ARBA00022478"/>
    </source>
</evidence>
<dbReference type="AlphaFoldDB" id="A0A285CIW1"/>
<dbReference type="GO" id="GO:0000428">
    <property type="term" value="C:DNA-directed RNA polymerase complex"/>
    <property type="evidence" value="ECO:0007669"/>
    <property type="project" value="UniProtKB-KW"/>
</dbReference>
<proteinExistence type="inferred from homology"/>
<dbReference type="InterPro" id="IPR029757">
    <property type="entry name" value="RpoE"/>
</dbReference>
<evidence type="ECO:0000256" key="3">
    <source>
        <dbReference type="ARBA" id="ARBA00022679"/>
    </source>
</evidence>
<dbReference type="Gene3D" id="1.10.10.1250">
    <property type="entry name" value="RNA polymerase, subunit delta, N-terminal domain"/>
    <property type="match status" value="1"/>
</dbReference>